<keyword evidence="5 7" id="KW-1133">Transmembrane helix</keyword>
<dbReference type="EMBL" id="DTHB01000026">
    <property type="protein sequence ID" value="HGB14174.1"/>
    <property type="molecule type" value="Genomic_DNA"/>
</dbReference>
<dbReference type="GO" id="GO:1902600">
    <property type="term" value="P:proton transmembrane transport"/>
    <property type="evidence" value="ECO:0007669"/>
    <property type="project" value="InterPro"/>
</dbReference>
<evidence type="ECO:0000256" key="2">
    <source>
        <dbReference type="ARBA" id="ARBA00005551"/>
    </source>
</evidence>
<dbReference type="Pfam" id="PF00999">
    <property type="entry name" value="Na_H_Exchanger"/>
    <property type="match status" value="1"/>
</dbReference>
<dbReference type="InterPro" id="IPR003148">
    <property type="entry name" value="RCK_N"/>
</dbReference>
<accession>A0A7C3WQ19</accession>
<dbReference type="Pfam" id="PF02254">
    <property type="entry name" value="TrkA_N"/>
    <property type="match status" value="1"/>
</dbReference>
<evidence type="ECO:0000256" key="1">
    <source>
        <dbReference type="ARBA" id="ARBA00004141"/>
    </source>
</evidence>
<feature type="transmembrane region" description="Helical" evidence="7">
    <location>
        <begin position="212"/>
        <end position="232"/>
    </location>
</feature>
<comment type="similarity">
    <text evidence="2">Belongs to the monovalent cation:proton antiporter 2 (CPA2) transporter (TC 2.A.37) family.</text>
</comment>
<gene>
    <name evidence="9" type="ORF">ENV62_02910</name>
</gene>
<protein>
    <submittedName>
        <fullName evidence="9">Sodium:proton exchanger</fullName>
    </submittedName>
</protein>
<evidence type="ECO:0000256" key="3">
    <source>
        <dbReference type="ARBA" id="ARBA00022448"/>
    </source>
</evidence>
<dbReference type="GO" id="GO:0015297">
    <property type="term" value="F:antiporter activity"/>
    <property type="evidence" value="ECO:0007669"/>
    <property type="project" value="InterPro"/>
</dbReference>
<keyword evidence="3" id="KW-0813">Transport</keyword>
<dbReference type="InterPro" id="IPR006153">
    <property type="entry name" value="Cation/H_exchanger_TM"/>
</dbReference>
<dbReference type="AlphaFoldDB" id="A0A7C3WQ19"/>
<dbReference type="InterPro" id="IPR036291">
    <property type="entry name" value="NAD(P)-bd_dom_sf"/>
</dbReference>
<feature type="transmembrane region" description="Helical" evidence="7">
    <location>
        <begin position="6"/>
        <end position="23"/>
    </location>
</feature>
<name>A0A7C3WQ19_9BACT</name>
<keyword evidence="6 7" id="KW-0472">Membrane</keyword>
<comment type="subcellular location">
    <subcellularLocation>
        <location evidence="1">Membrane</location>
        <topology evidence="1">Multi-pass membrane protein</topology>
    </subcellularLocation>
</comment>
<dbReference type="GO" id="GO:0016020">
    <property type="term" value="C:membrane"/>
    <property type="evidence" value="ECO:0007669"/>
    <property type="project" value="UniProtKB-SubCell"/>
</dbReference>
<evidence type="ECO:0000259" key="8">
    <source>
        <dbReference type="PROSITE" id="PS51201"/>
    </source>
</evidence>
<feature type="transmembrane region" description="Helical" evidence="7">
    <location>
        <begin position="116"/>
        <end position="136"/>
    </location>
</feature>
<keyword evidence="4 7" id="KW-0812">Transmembrane</keyword>
<dbReference type="Gene3D" id="3.40.50.720">
    <property type="entry name" value="NAD(P)-binding Rossmann-like Domain"/>
    <property type="match status" value="1"/>
</dbReference>
<dbReference type="PANTHER" id="PTHR42751">
    <property type="entry name" value="SODIUM/HYDROGEN EXCHANGER FAMILY/TRKA DOMAIN PROTEIN"/>
    <property type="match status" value="1"/>
</dbReference>
<feature type="transmembrane region" description="Helical" evidence="7">
    <location>
        <begin position="329"/>
        <end position="346"/>
    </location>
</feature>
<organism evidence="9">
    <name type="scientific">Desulfobacca acetoxidans</name>
    <dbReference type="NCBI Taxonomy" id="60893"/>
    <lineage>
        <taxon>Bacteria</taxon>
        <taxon>Pseudomonadati</taxon>
        <taxon>Thermodesulfobacteriota</taxon>
        <taxon>Desulfobaccia</taxon>
        <taxon>Desulfobaccales</taxon>
        <taxon>Desulfobaccaceae</taxon>
        <taxon>Desulfobacca</taxon>
    </lineage>
</organism>
<evidence type="ECO:0000256" key="4">
    <source>
        <dbReference type="ARBA" id="ARBA00022692"/>
    </source>
</evidence>
<feature type="transmembrane region" description="Helical" evidence="7">
    <location>
        <begin position="55"/>
        <end position="74"/>
    </location>
</feature>
<feature type="transmembrane region" description="Helical" evidence="7">
    <location>
        <begin position="289"/>
        <end position="309"/>
    </location>
</feature>
<feature type="transmembrane region" description="Helical" evidence="7">
    <location>
        <begin position="30"/>
        <end position="49"/>
    </location>
</feature>
<dbReference type="PROSITE" id="PS51201">
    <property type="entry name" value="RCK_N"/>
    <property type="match status" value="1"/>
</dbReference>
<feature type="transmembrane region" description="Helical" evidence="7">
    <location>
        <begin position="86"/>
        <end position="110"/>
    </location>
</feature>
<dbReference type="GO" id="GO:0006813">
    <property type="term" value="P:potassium ion transport"/>
    <property type="evidence" value="ECO:0007669"/>
    <property type="project" value="InterPro"/>
</dbReference>
<reference evidence="9" key="1">
    <citation type="journal article" date="2020" name="mSystems">
        <title>Genome- and Community-Level Interaction Insights into Carbon Utilization and Element Cycling Functions of Hydrothermarchaeota in Hydrothermal Sediment.</title>
        <authorList>
            <person name="Zhou Z."/>
            <person name="Liu Y."/>
            <person name="Xu W."/>
            <person name="Pan J."/>
            <person name="Luo Z.H."/>
            <person name="Li M."/>
        </authorList>
    </citation>
    <scope>NUCLEOTIDE SEQUENCE [LARGE SCALE GENOMIC DNA]</scope>
    <source>
        <strain evidence="9">SpSt-776</strain>
    </source>
</reference>
<feature type="transmembrane region" description="Helical" evidence="7">
    <location>
        <begin position="352"/>
        <end position="369"/>
    </location>
</feature>
<feature type="domain" description="RCK N-terminal" evidence="8">
    <location>
        <begin position="404"/>
        <end position="529"/>
    </location>
</feature>
<proteinExistence type="inferred from homology"/>
<evidence type="ECO:0000256" key="5">
    <source>
        <dbReference type="ARBA" id="ARBA00022989"/>
    </source>
</evidence>
<evidence type="ECO:0000256" key="6">
    <source>
        <dbReference type="ARBA" id="ARBA00023136"/>
    </source>
</evidence>
<evidence type="ECO:0000313" key="9">
    <source>
        <dbReference type="EMBL" id="HGB14174.1"/>
    </source>
</evidence>
<dbReference type="SUPFAM" id="SSF51735">
    <property type="entry name" value="NAD(P)-binding Rossmann-fold domains"/>
    <property type="match status" value="1"/>
</dbReference>
<dbReference type="InterPro" id="IPR038770">
    <property type="entry name" value="Na+/solute_symporter_sf"/>
</dbReference>
<feature type="transmembrane region" description="Helical" evidence="7">
    <location>
        <begin position="178"/>
        <end position="200"/>
    </location>
</feature>
<dbReference type="PANTHER" id="PTHR42751:SF3">
    <property type="entry name" value="SODIUM_GLUTAMATE SYMPORTER"/>
    <property type="match status" value="1"/>
</dbReference>
<sequence length="551" mass="59879">MGHFLEEIGLSIIAATILGLLTYRFRQPVILGYFLAGALIGPAVGLKLVTDPVSIQVISEIGLILLLFVIGLEINFQKIIATGRQLLVAGVGQFLLCVLIGAGFFFLLGFGATVNTLYLALFCAISSTAIVVKLLYDKFELDTLPGRMSLGILIFQDIWAILVIAFQPNFSNPQLARLGLALAEILVLLGLGYLLSRYVLGYIYTLIAKTPELVVAVSIGWCATMVAVADVLGLSKEMGGLIAGVAISNFPYSIHVTAKVLPLRDFFLTLFFISLGMEVPLPTLPMLTLAVVIVAFVIVSRFLTIYPLLSLSGSGRRTSFITSLNLSQISEFSLVIASLGLAYGHISAELRSLLIYAMAFAAILSSYLIKYNHELYLIFQRIVEQFSRSGKAGTPREEPPAKDSHPIVLLGCHRGAEAFIDCVGQSHRDLLKKILVIDFNPEILDKLKARKVHALFGDISSVDTLAHAHIQQAKVIISSIPDMMLKGTNNLWLVQTCRQLAPQAVIVATAESEPQKEELKKAGAHHVILPYYLLGHALLEVVLELDLGAGD</sequence>
<comment type="caution">
    <text evidence="9">The sequence shown here is derived from an EMBL/GenBank/DDBJ whole genome shotgun (WGS) entry which is preliminary data.</text>
</comment>
<dbReference type="Gene3D" id="1.20.1530.20">
    <property type="match status" value="1"/>
</dbReference>
<feature type="transmembrane region" description="Helical" evidence="7">
    <location>
        <begin position="148"/>
        <end position="166"/>
    </location>
</feature>
<evidence type="ECO:0000256" key="7">
    <source>
        <dbReference type="SAM" id="Phobius"/>
    </source>
</evidence>